<feature type="transmembrane region" description="Helical" evidence="1">
    <location>
        <begin position="101"/>
        <end position="118"/>
    </location>
</feature>
<dbReference type="EMBL" id="KN832014">
    <property type="protein sequence ID" value="KIN98539.1"/>
    <property type="molecule type" value="Genomic_DNA"/>
</dbReference>
<dbReference type="InParanoid" id="A0A0C3NBN7"/>
<name>A0A0C3NBN7_PISTI</name>
<accession>A0A0C3NBN7</accession>
<dbReference type="Proteomes" id="UP000054217">
    <property type="component" value="Unassembled WGS sequence"/>
</dbReference>
<reference evidence="3" key="2">
    <citation type="submission" date="2015-01" db="EMBL/GenBank/DDBJ databases">
        <title>Evolutionary Origins and Diversification of the Mycorrhizal Mutualists.</title>
        <authorList>
            <consortium name="DOE Joint Genome Institute"/>
            <consortium name="Mycorrhizal Genomics Consortium"/>
            <person name="Kohler A."/>
            <person name="Kuo A."/>
            <person name="Nagy L.G."/>
            <person name="Floudas D."/>
            <person name="Copeland A."/>
            <person name="Barry K.W."/>
            <person name="Cichocki N."/>
            <person name="Veneault-Fourrey C."/>
            <person name="LaButti K."/>
            <person name="Lindquist E.A."/>
            <person name="Lipzen A."/>
            <person name="Lundell T."/>
            <person name="Morin E."/>
            <person name="Murat C."/>
            <person name="Riley R."/>
            <person name="Ohm R."/>
            <person name="Sun H."/>
            <person name="Tunlid A."/>
            <person name="Henrissat B."/>
            <person name="Grigoriev I.V."/>
            <person name="Hibbett D.S."/>
            <person name="Martin F."/>
        </authorList>
    </citation>
    <scope>NUCLEOTIDE SEQUENCE [LARGE SCALE GENOMIC DNA]</scope>
    <source>
        <strain evidence="3">Marx 270</strain>
    </source>
</reference>
<reference evidence="2 3" key="1">
    <citation type="submission" date="2014-04" db="EMBL/GenBank/DDBJ databases">
        <authorList>
            <consortium name="DOE Joint Genome Institute"/>
            <person name="Kuo A."/>
            <person name="Kohler A."/>
            <person name="Costa M.D."/>
            <person name="Nagy L.G."/>
            <person name="Floudas D."/>
            <person name="Copeland A."/>
            <person name="Barry K.W."/>
            <person name="Cichocki N."/>
            <person name="Veneault-Fourrey C."/>
            <person name="LaButti K."/>
            <person name="Lindquist E.A."/>
            <person name="Lipzen A."/>
            <person name="Lundell T."/>
            <person name="Morin E."/>
            <person name="Murat C."/>
            <person name="Sun H."/>
            <person name="Tunlid A."/>
            <person name="Henrissat B."/>
            <person name="Grigoriev I.V."/>
            <person name="Hibbett D.S."/>
            <person name="Martin F."/>
            <person name="Nordberg H.P."/>
            <person name="Cantor M.N."/>
            <person name="Hua S.X."/>
        </authorList>
    </citation>
    <scope>NUCLEOTIDE SEQUENCE [LARGE SCALE GENOMIC DNA]</scope>
    <source>
        <strain evidence="2 3">Marx 270</strain>
    </source>
</reference>
<proteinExistence type="predicted"/>
<sequence>MLYYYNLHSCSHDLEMLIRYNGINPRSHALADAPGSSMPAGTTCITVVGALVESSRCMDELSNKDALTESAIDISIGDLGKRLRAHLLSLRYRRRRMDTRGPGLWLYFIMCQPILYIVEDRSYIIYHPI</sequence>
<dbReference type="AlphaFoldDB" id="A0A0C3NBN7"/>
<dbReference type="OrthoDB" id="10524418at2759"/>
<evidence type="ECO:0000256" key="1">
    <source>
        <dbReference type="SAM" id="Phobius"/>
    </source>
</evidence>
<keyword evidence="3" id="KW-1185">Reference proteome</keyword>
<evidence type="ECO:0000313" key="3">
    <source>
        <dbReference type="Proteomes" id="UP000054217"/>
    </source>
</evidence>
<keyword evidence="1" id="KW-1133">Transmembrane helix</keyword>
<evidence type="ECO:0000313" key="2">
    <source>
        <dbReference type="EMBL" id="KIN98539.1"/>
    </source>
</evidence>
<keyword evidence="1" id="KW-0812">Transmembrane</keyword>
<organism evidence="2 3">
    <name type="scientific">Pisolithus tinctorius Marx 270</name>
    <dbReference type="NCBI Taxonomy" id="870435"/>
    <lineage>
        <taxon>Eukaryota</taxon>
        <taxon>Fungi</taxon>
        <taxon>Dikarya</taxon>
        <taxon>Basidiomycota</taxon>
        <taxon>Agaricomycotina</taxon>
        <taxon>Agaricomycetes</taxon>
        <taxon>Agaricomycetidae</taxon>
        <taxon>Boletales</taxon>
        <taxon>Sclerodermatineae</taxon>
        <taxon>Pisolithaceae</taxon>
        <taxon>Pisolithus</taxon>
    </lineage>
</organism>
<keyword evidence="1" id="KW-0472">Membrane</keyword>
<protein>
    <submittedName>
        <fullName evidence="2">Uncharacterized protein</fullName>
    </submittedName>
</protein>
<dbReference type="HOGENOM" id="CLU_1949712_0_0_1"/>
<gene>
    <name evidence="2" type="ORF">M404DRAFT_1005210</name>
</gene>